<keyword evidence="3" id="KW-0378">Hydrolase</keyword>
<organism evidence="3 4">
    <name type="scientific">Streptomyces bungoensis</name>
    <dbReference type="NCBI Taxonomy" id="285568"/>
    <lineage>
        <taxon>Bacteria</taxon>
        <taxon>Bacillati</taxon>
        <taxon>Actinomycetota</taxon>
        <taxon>Actinomycetes</taxon>
        <taxon>Kitasatosporales</taxon>
        <taxon>Streptomycetaceae</taxon>
        <taxon>Streptomyces</taxon>
    </lineage>
</organism>
<evidence type="ECO:0000256" key="1">
    <source>
        <dbReference type="SAM" id="MobiDB-lite"/>
    </source>
</evidence>
<dbReference type="InterPro" id="IPR001466">
    <property type="entry name" value="Beta-lactam-related"/>
</dbReference>
<dbReference type="Proteomes" id="UP000053024">
    <property type="component" value="Unassembled WGS sequence"/>
</dbReference>
<dbReference type="PANTHER" id="PTHR46825:SF15">
    <property type="entry name" value="BETA-LACTAMASE-RELATED DOMAIN-CONTAINING PROTEIN"/>
    <property type="match status" value="1"/>
</dbReference>
<name>A0A101SV59_9ACTN</name>
<accession>A0A101SV59</accession>
<keyword evidence="4" id="KW-1185">Reference proteome</keyword>
<dbReference type="OrthoDB" id="262125at2"/>
<reference evidence="3 4" key="1">
    <citation type="submission" date="2015-10" db="EMBL/GenBank/DDBJ databases">
        <title>Draft genome sequence of Streptomyces bungoensis DSM 41781, type strain for the species Streptomyces bungoensis.</title>
        <authorList>
            <person name="Ruckert C."/>
            <person name="Winkler A."/>
            <person name="Kalinowski J."/>
            <person name="Kampfer P."/>
            <person name="Glaeser S."/>
        </authorList>
    </citation>
    <scope>NUCLEOTIDE SEQUENCE [LARGE SCALE GENOMIC DNA]</scope>
    <source>
        <strain evidence="3 4">DSM 41781</strain>
    </source>
</reference>
<dbReference type="Gene3D" id="3.40.710.10">
    <property type="entry name" value="DD-peptidase/beta-lactamase superfamily"/>
    <property type="match status" value="1"/>
</dbReference>
<sequence>MSQHDPHGLSAFVAAAAEEFGVPGACVGILNGGRQLFAAHGVTNVANPQPVDEHTLFHVASVTKTFTATALTRLAAEGRVDLDAPVRDHVPELRLADEPAAASITTRQLLNHTAGLAWNLVDADEGDGSPAAFVARLDRLDLVAEPGSRASYSQAGYNLAGLVLERVTGLPYEQAVTRLVLEPAALRDTVFDLDEVVLRRFAVGHNRGEGGTLRPARPWKSRPAGARGNNPGGGAASSASDLLRWARFHLGDGAGVLPAEELRRMRQPTVRLRASALGDALGVCWFLRRIGGVPTIGHGGSGNGQFTELLIAPEHDFAVVSLANSGPEGYQFNQAVLRWALEHYLDAVEREPEPAAHDETRAREVAGRYEIDALDLDIATDGERLTLAVAIKPEIRAASEAEMPPDHPAAALRFLAGDGDEYVITEGGLKGQRGCFTRNGDGAVIGVDLAGRLFPRSGAAF</sequence>
<dbReference type="GO" id="GO:0016787">
    <property type="term" value="F:hydrolase activity"/>
    <property type="evidence" value="ECO:0007669"/>
    <property type="project" value="UniProtKB-KW"/>
</dbReference>
<dbReference type="InterPro" id="IPR050491">
    <property type="entry name" value="AmpC-like"/>
</dbReference>
<dbReference type="RefSeq" id="WP_061926686.1">
    <property type="nucleotide sequence ID" value="NZ_JBEYBH010000002.1"/>
</dbReference>
<protein>
    <submittedName>
        <fullName evidence="3">Serine hydrolase</fullName>
    </submittedName>
</protein>
<evidence type="ECO:0000313" key="3">
    <source>
        <dbReference type="EMBL" id="KUN80513.1"/>
    </source>
</evidence>
<evidence type="ECO:0000313" key="4">
    <source>
        <dbReference type="Proteomes" id="UP000053024"/>
    </source>
</evidence>
<feature type="domain" description="Beta-lactamase-related" evidence="2">
    <location>
        <begin position="11"/>
        <end position="328"/>
    </location>
</feature>
<dbReference type="STRING" id="285568.AQJ66_25525"/>
<dbReference type="PANTHER" id="PTHR46825">
    <property type="entry name" value="D-ALANYL-D-ALANINE-CARBOXYPEPTIDASE/ENDOPEPTIDASE AMPH"/>
    <property type="match status" value="1"/>
</dbReference>
<comment type="caution">
    <text evidence="3">The sequence shown here is derived from an EMBL/GenBank/DDBJ whole genome shotgun (WGS) entry which is preliminary data.</text>
</comment>
<dbReference type="InterPro" id="IPR012338">
    <property type="entry name" value="Beta-lactam/transpept-like"/>
</dbReference>
<proteinExistence type="predicted"/>
<dbReference type="EMBL" id="LMWX01000047">
    <property type="protein sequence ID" value="KUN80513.1"/>
    <property type="molecule type" value="Genomic_DNA"/>
</dbReference>
<gene>
    <name evidence="3" type="ORF">AQJ66_25525</name>
</gene>
<dbReference type="AlphaFoldDB" id="A0A101SV59"/>
<evidence type="ECO:0000259" key="2">
    <source>
        <dbReference type="Pfam" id="PF00144"/>
    </source>
</evidence>
<dbReference type="Pfam" id="PF00144">
    <property type="entry name" value="Beta-lactamase"/>
    <property type="match status" value="1"/>
</dbReference>
<feature type="region of interest" description="Disordered" evidence="1">
    <location>
        <begin position="212"/>
        <end position="235"/>
    </location>
</feature>
<dbReference type="SUPFAM" id="SSF56601">
    <property type="entry name" value="beta-lactamase/transpeptidase-like"/>
    <property type="match status" value="1"/>
</dbReference>